<organism evidence="1 2">
    <name type="scientific">[Clostridium] aminophilum</name>
    <dbReference type="NCBI Taxonomy" id="1526"/>
    <lineage>
        <taxon>Bacteria</taxon>
        <taxon>Bacillati</taxon>
        <taxon>Bacillota</taxon>
        <taxon>Clostridia</taxon>
        <taxon>Lachnospirales</taxon>
        <taxon>Lachnospiraceae</taxon>
    </lineage>
</organism>
<accession>A0A1I0I3L3</accession>
<sequence>TASFTPRRRMLYRLCRVREISPGTHTFFHTYTCPVYCWRSVQFLDFGLFGSLIHASQPVRDSCSSGQRFASGFLQTHTSRWSPCLWLHPSHCRADQGLSPLRTCARRAHQKPQIRLTGRPAVFFRIRSSVRQRTPAPPSPYSSSATSFQISPAPLRTIILVCVKPHAFAASCASGKPPESRSFLCASELMTILPPNS</sequence>
<protein>
    <submittedName>
        <fullName evidence="1">Uncharacterized protein</fullName>
    </submittedName>
</protein>
<evidence type="ECO:0000313" key="1">
    <source>
        <dbReference type="EMBL" id="SET91078.1"/>
    </source>
</evidence>
<proteinExistence type="predicted"/>
<dbReference type="EMBL" id="FOIL01000066">
    <property type="protein sequence ID" value="SET91078.1"/>
    <property type="molecule type" value="Genomic_DNA"/>
</dbReference>
<reference evidence="1 2" key="1">
    <citation type="submission" date="2016-10" db="EMBL/GenBank/DDBJ databases">
        <authorList>
            <person name="de Groot N.N."/>
        </authorList>
    </citation>
    <scope>NUCLEOTIDE SEQUENCE [LARGE SCALE GENOMIC DNA]</scope>
    <source>
        <strain evidence="1 2">KH1P1</strain>
    </source>
</reference>
<evidence type="ECO:0000313" key="2">
    <source>
        <dbReference type="Proteomes" id="UP000199820"/>
    </source>
</evidence>
<name>A0A1I0I3L3_9FIRM</name>
<gene>
    <name evidence="1" type="ORF">SAMN04487771_106614</name>
</gene>
<dbReference type="AlphaFoldDB" id="A0A1I0I3L3"/>
<feature type="non-terminal residue" evidence="1">
    <location>
        <position position="1"/>
    </location>
</feature>
<keyword evidence="2" id="KW-1185">Reference proteome</keyword>
<dbReference type="Proteomes" id="UP000199820">
    <property type="component" value="Unassembled WGS sequence"/>
</dbReference>